<name>A0AA40HVI9_CNENI</name>
<organism evidence="1 2">
    <name type="scientific">Cnephaeus nilssonii</name>
    <name type="common">Northern bat</name>
    <name type="synonym">Eptesicus nilssonii</name>
    <dbReference type="NCBI Taxonomy" id="3371016"/>
    <lineage>
        <taxon>Eukaryota</taxon>
        <taxon>Metazoa</taxon>
        <taxon>Chordata</taxon>
        <taxon>Craniata</taxon>
        <taxon>Vertebrata</taxon>
        <taxon>Euteleostomi</taxon>
        <taxon>Mammalia</taxon>
        <taxon>Eutheria</taxon>
        <taxon>Laurasiatheria</taxon>
        <taxon>Chiroptera</taxon>
        <taxon>Yangochiroptera</taxon>
        <taxon>Vespertilionidae</taxon>
        <taxon>Cnephaeus</taxon>
    </lineage>
</organism>
<proteinExistence type="predicted"/>
<keyword evidence="2" id="KW-1185">Reference proteome</keyword>
<sequence length="127" mass="14531">MEAFKDNDAGGVHPILKQALKVKQAMTWLYVLMLLYLGQQKPKSNMKMIPAIYQIGPVILHGQDFVDMIKDLDMERVSWILQPYRLALQNIIIAQENSGKLKATCALVRTVDSVNVPDAYYEVHDWQ</sequence>
<comment type="caution">
    <text evidence="1">The sequence shown here is derived from an EMBL/GenBank/DDBJ whole genome shotgun (WGS) entry which is preliminary data.</text>
</comment>
<evidence type="ECO:0000313" key="1">
    <source>
        <dbReference type="EMBL" id="KAK1338238.1"/>
    </source>
</evidence>
<accession>A0AA40HVI9</accession>
<protein>
    <submittedName>
        <fullName evidence="1">Uncharacterized protein</fullName>
    </submittedName>
</protein>
<reference evidence="1" key="1">
    <citation type="submission" date="2023-06" db="EMBL/GenBank/DDBJ databases">
        <title>Reference genome for the Northern bat (Eptesicus nilssonii), a most northern bat species.</title>
        <authorList>
            <person name="Laine V.N."/>
            <person name="Pulliainen A.T."/>
            <person name="Lilley T.M."/>
        </authorList>
    </citation>
    <scope>NUCLEOTIDE SEQUENCE</scope>
    <source>
        <strain evidence="1">BLF_Eptnil</strain>
        <tissue evidence="1">Kidney</tissue>
    </source>
</reference>
<evidence type="ECO:0000313" key="2">
    <source>
        <dbReference type="Proteomes" id="UP001177744"/>
    </source>
</evidence>
<gene>
    <name evidence="1" type="ORF">QTO34_001352</name>
</gene>
<dbReference type="Proteomes" id="UP001177744">
    <property type="component" value="Unassembled WGS sequence"/>
</dbReference>
<dbReference type="AlphaFoldDB" id="A0AA40HVI9"/>
<dbReference type="EMBL" id="JAULJE010000010">
    <property type="protein sequence ID" value="KAK1338238.1"/>
    <property type="molecule type" value="Genomic_DNA"/>
</dbReference>